<proteinExistence type="predicted"/>
<keyword evidence="2" id="KW-1185">Reference proteome</keyword>
<protein>
    <submittedName>
        <fullName evidence="1">Uncharacterized protein</fullName>
    </submittedName>
</protein>
<gene>
    <name evidence="1" type="ORF">MiSe_46620</name>
</gene>
<organism evidence="1 2">
    <name type="scientific">Microseira wollei NIES-4236</name>
    <dbReference type="NCBI Taxonomy" id="2530354"/>
    <lineage>
        <taxon>Bacteria</taxon>
        <taxon>Bacillati</taxon>
        <taxon>Cyanobacteriota</taxon>
        <taxon>Cyanophyceae</taxon>
        <taxon>Oscillatoriophycideae</taxon>
        <taxon>Aerosakkonematales</taxon>
        <taxon>Aerosakkonemataceae</taxon>
        <taxon>Microseira</taxon>
    </lineage>
</organism>
<evidence type="ECO:0000313" key="1">
    <source>
        <dbReference type="EMBL" id="GET39890.1"/>
    </source>
</evidence>
<accession>A0AAV3XDD3</accession>
<comment type="caution">
    <text evidence="1">The sequence shown here is derived from an EMBL/GenBank/DDBJ whole genome shotgun (WGS) entry which is preliminary data.</text>
</comment>
<dbReference type="Proteomes" id="UP001050975">
    <property type="component" value="Unassembled WGS sequence"/>
</dbReference>
<name>A0AAV3XDD3_9CYAN</name>
<dbReference type="RefSeq" id="WP_226585554.1">
    <property type="nucleotide sequence ID" value="NZ_BLAY01000077.1"/>
</dbReference>
<evidence type="ECO:0000313" key="2">
    <source>
        <dbReference type="Proteomes" id="UP001050975"/>
    </source>
</evidence>
<reference evidence="1" key="1">
    <citation type="submission" date="2019-10" db="EMBL/GenBank/DDBJ databases">
        <title>Draft genome sequece of Microseira wollei NIES-4236.</title>
        <authorList>
            <person name="Yamaguchi H."/>
            <person name="Suzuki S."/>
            <person name="Kawachi M."/>
        </authorList>
    </citation>
    <scope>NUCLEOTIDE SEQUENCE</scope>
    <source>
        <strain evidence="1">NIES-4236</strain>
    </source>
</reference>
<dbReference type="AlphaFoldDB" id="A0AAV3XDD3"/>
<dbReference type="EMBL" id="BLAY01000077">
    <property type="protein sequence ID" value="GET39890.1"/>
    <property type="molecule type" value="Genomic_DNA"/>
</dbReference>
<sequence length="186" mass="19986">MSRITINNIYFDPTTQSTAVRSAGLDSPDSSASNYALVQFTAPLSPTQESELSSLGLEILEYHPENAYVCRFPPASLAAVQALPYVEFAGVYPQEVKVALRLRSSSPVATANLLELGPIETSMAQQPVDIDVVLHNGADAEAVGTRIAQASRLDPEDLQVSSNKIRLTVRPQALEDLAAIDEVSTM</sequence>